<evidence type="ECO:0000313" key="3">
    <source>
        <dbReference type="Proteomes" id="UP000054845"/>
    </source>
</evidence>
<proteinExistence type="predicted"/>
<dbReference type="AlphaFoldDB" id="A0A0P1A4E5"/>
<keyword evidence="3" id="KW-1185">Reference proteome</keyword>
<feature type="compositionally biased region" description="Polar residues" evidence="1">
    <location>
        <begin position="1"/>
        <end position="10"/>
    </location>
</feature>
<dbReference type="Proteomes" id="UP000054845">
    <property type="component" value="Unassembled WGS sequence"/>
</dbReference>
<feature type="region of interest" description="Disordered" evidence="1">
    <location>
        <begin position="1"/>
        <end position="38"/>
    </location>
</feature>
<dbReference type="OrthoDB" id="3020857at2759"/>
<feature type="compositionally biased region" description="Acidic residues" evidence="1">
    <location>
        <begin position="20"/>
        <end position="38"/>
    </location>
</feature>
<sequence length="92" mass="10002">MSADPTQQSMAIERLLNPSEEGDLATLESEDQEEDTDMGESFILSKVFDMSSNLLGQAMGAAVGELEPIVEQESSLEALTEEAGEEIDYDEL</sequence>
<organism evidence="2 3">
    <name type="scientific">Ceraceosorus bombacis</name>
    <dbReference type="NCBI Taxonomy" id="401625"/>
    <lineage>
        <taxon>Eukaryota</taxon>
        <taxon>Fungi</taxon>
        <taxon>Dikarya</taxon>
        <taxon>Basidiomycota</taxon>
        <taxon>Ustilaginomycotina</taxon>
        <taxon>Exobasidiomycetes</taxon>
        <taxon>Ceraceosorales</taxon>
        <taxon>Ceraceosoraceae</taxon>
        <taxon>Ceraceosorus</taxon>
    </lineage>
</organism>
<reference evidence="3" key="1">
    <citation type="submission" date="2014-09" db="EMBL/GenBank/DDBJ databases">
        <authorList>
            <person name="Sharma Rahul"/>
            <person name="Thines Marco"/>
        </authorList>
    </citation>
    <scope>NUCLEOTIDE SEQUENCE [LARGE SCALE GENOMIC DNA]</scope>
</reference>
<evidence type="ECO:0000313" key="2">
    <source>
        <dbReference type="EMBL" id="CEG19348.1"/>
    </source>
</evidence>
<protein>
    <submittedName>
        <fullName evidence="2">Uncharacterized protein</fullName>
    </submittedName>
</protein>
<dbReference type="EMBL" id="CCYA01000304">
    <property type="protein sequence ID" value="CEG19348.1"/>
    <property type="molecule type" value="Genomic_DNA"/>
</dbReference>
<evidence type="ECO:0000256" key="1">
    <source>
        <dbReference type="SAM" id="MobiDB-lite"/>
    </source>
</evidence>
<accession>A0A0P1A4E5</accession>
<name>A0A0P1A4E5_9BASI</name>